<comment type="caution">
    <text evidence="3">The sequence shown here is derived from an EMBL/GenBank/DDBJ whole genome shotgun (WGS) entry which is preliminary data.</text>
</comment>
<dbReference type="EMBL" id="JAGSOH010000058">
    <property type="protein sequence ID" value="MBR7828527.1"/>
    <property type="molecule type" value="Genomic_DNA"/>
</dbReference>
<feature type="domain" description="DUF7144" evidence="2">
    <location>
        <begin position="25"/>
        <end position="136"/>
    </location>
</feature>
<keyword evidence="1" id="KW-1133">Transmembrane helix</keyword>
<feature type="transmembrane region" description="Helical" evidence="1">
    <location>
        <begin position="94"/>
        <end position="111"/>
    </location>
</feature>
<proteinExistence type="predicted"/>
<evidence type="ECO:0000256" key="1">
    <source>
        <dbReference type="SAM" id="Phobius"/>
    </source>
</evidence>
<dbReference type="AlphaFoldDB" id="A0A941EC23"/>
<dbReference type="InterPro" id="IPR055568">
    <property type="entry name" value="DUF7144"/>
</dbReference>
<dbReference type="Proteomes" id="UP000676325">
    <property type="component" value="Unassembled WGS sequence"/>
</dbReference>
<dbReference type="Pfam" id="PF23636">
    <property type="entry name" value="DUF7144"/>
    <property type="match status" value="1"/>
</dbReference>
<keyword evidence="4" id="KW-1185">Reference proteome</keyword>
<keyword evidence="1" id="KW-0472">Membrane</keyword>
<dbReference type="RefSeq" id="WP_212519658.1">
    <property type="nucleotide sequence ID" value="NZ_JAGSOH010000058.1"/>
</dbReference>
<evidence type="ECO:0000313" key="3">
    <source>
        <dbReference type="EMBL" id="MBR7828527.1"/>
    </source>
</evidence>
<keyword evidence="1" id="KW-0812">Transmembrane</keyword>
<feature type="transmembrane region" description="Helical" evidence="1">
    <location>
        <begin position="67"/>
        <end position="87"/>
    </location>
</feature>
<accession>A0A941EC23</accession>
<evidence type="ECO:0000313" key="4">
    <source>
        <dbReference type="Proteomes" id="UP000676325"/>
    </source>
</evidence>
<sequence length="141" mass="14979">MATHTTRPYTGTHPELATDEGGGMIAFAAVLLGVLGFFNLLNGIAAIANSHIFVNDAHYVVGDLRAWGWAVTILGGLQLVAAVGVAARNQVARWFGIAVVSLNAIGQMFFIPAYPFWSLMIIAVDVVALYALCIYGGKQRA</sequence>
<protein>
    <recommendedName>
        <fullName evidence="2">DUF7144 domain-containing protein</fullName>
    </recommendedName>
</protein>
<evidence type="ECO:0000259" key="2">
    <source>
        <dbReference type="Pfam" id="PF23636"/>
    </source>
</evidence>
<name>A0A941EC23_9ACTN</name>
<reference evidence="3" key="1">
    <citation type="submission" date="2021-04" db="EMBL/GenBank/DDBJ databases">
        <title>Genome based classification of Actinospica acidithermotolerans sp. nov., an actinobacterium isolated from an Indonesian hot spring.</title>
        <authorList>
            <person name="Kusuma A.B."/>
            <person name="Putra K.E."/>
            <person name="Nafisah S."/>
            <person name="Loh J."/>
            <person name="Nouioui I."/>
            <person name="Goodfellow M."/>
        </authorList>
    </citation>
    <scope>NUCLEOTIDE SEQUENCE</scope>
    <source>
        <strain evidence="3">MGRD01-02</strain>
    </source>
</reference>
<feature type="transmembrane region" description="Helical" evidence="1">
    <location>
        <begin position="117"/>
        <end position="137"/>
    </location>
</feature>
<gene>
    <name evidence="3" type="ORF">KDK95_19605</name>
</gene>
<organism evidence="3 4">
    <name type="scientific">Actinospica acidithermotolerans</name>
    <dbReference type="NCBI Taxonomy" id="2828514"/>
    <lineage>
        <taxon>Bacteria</taxon>
        <taxon>Bacillati</taxon>
        <taxon>Actinomycetota</taxon>
        <taxon>Actinomycetes</taxon>
        <taxon>Catenulisporales</taxon>
        <taxon>Actinospicaceae</taxon>
        <taxon>Actinospica</taxon>
    </lineage>
</organism>
<feature type="transmembrane region" description="Helical" evidence="1">
    <location>
        <begin position="25"/>
        <end position="47"/>
    </location>
</feature>